<proteinExistence type="predicted"/>
<accession>A0ABU6MNI4</accession>
<organism evidence="1 2">
    <name type="scientific">Heyndrickxia acidicola</name>
    <dbReference type="NCBI Taxonomy" id="209389"/>
    <lineage>
        <taxon>Bacteria</taxon>
        <taxon>Bacillati</taxon>
        <taxon>Bacillota</taxon>
        <taxon>Bacilli</taxon>
        <taxon>Bacillales</taxon>
        <taxon>Bacillaceae</taxon>
        <taxon>Heyndrickxia</taxon>
    </lineage>
</organism>
<sequence length="108" mass="12973">MAKKELFSKFNKLFDTYRVCKFVTEGPEAEHNPERQLWKDFCVQIENAVNRLPDKEKEIILERYMKDDYVFDKDIYGKFQISPRTYDRRKADALTKIAYYFEAIGEAI</sequence>
<dbReference type="InterPro" id="IPR013324">
    <property type="entry name" value="RNA_pol_sigma_r3/r4-like"/>
</dbReference>
<dbReference type="Proteomes" id="UP001341444">
    <property type="component" value="Unassembled WGS sequence"/>
</dbReference>
<evidence type="ECO:0000313" key="2">
    <source>
        <dbReference type="Proteomes" id="UP001341444"/>
    </source>
</evidence>
<dbReference type="RefSeq" id="WP_066271571.1">
    <property type="nucleotide sequence ID" value="NZ_JARMAB010000042.1"/>
</dbReference>
<dbReference type="EMBL" id="JARMAB010000042">
    <property type="protein sequence ID" value="MED1205889.1"/>
    <property type="molecule type" value="Genomic_DNA"/>
</dbReference>
<dbReference type="SUPFAM" id="SSF88659">
    <property type="entry name" value="Sigma3 and sigma4 domains of RNA polymerase sigma factors"/>
    <property type="match status" value="1"/>
</dbReference>
<gene>
    <name evidence="1" type="ORF">P4T90_22910</name>
</gene>
<protein>
    <submittedName>
        <fullName evidence="1">Uncharacterized protein</fullName>
    </submittedName>
</protein>
<evidence type="ECO:0000313" key="1">
    <source>
        <dbReference type="EMBL" id="MED1205889.1"/>
    </source>
</evidence>
<keyword evidence="2" id="KW-1185">Reference proteome</keyword>
<name>A0ABU6MNI4_9BACI</name>
<comment type="caution">
    <text evidence="1">The sequence shown here is derived from an EMBL/GenBank/DDBJ whole genome shotgun (WGS) entry which is preliminary data.</text>
</comment>
<reference evidence="1 2" key="1">
    <citation type="submission" date="2023-03" db="EMBL/GenBank/DDBJ databases">
        <title>Bacillus Genome Sequencing.</title>
        <authorList>
            <person name="Dunlap C."/>
        </authorList>
    </citation>
    <scope>NUCLEOTIDE SEQUENCE [LARGE SCALE GENOMIC DNA]</scope>
    <source>
        <strain evidence="1 2">B-23453</strain>
    </source>
</reference>